<evidence type="ECO:0000256" key="2">
    <source>
        <dbReference type="ARBA" id="ARBA00005335"/>
    </source>
</evidence>
<evidence type="ECO:0000313" key="8">
    <source>
        <dbReference type="EnsemblPlants" id="OPUNC02G19110.1"/>
    </source>
</evidence>
<dbReference type="Gramene" id="OPUNC02G19110.1">
    <property type="protein sequence ID" value="OPUNC02G19110.1"/>
    <property type="gene ID" value="OPUNC02G19110"/>
</dbReference>
<sequence length="299" mass="32157">MRGVGGPLLTIGDLLSDLAVDDGGGDLDGGEAFVPSSPSASQQQAEEADPSELNLLFGEHYDNLMKALQENDPSWPSLMLKLCTALKTADKLVNCANADAEQLLQKVELLERLLERGDRAVTAIVEGLQHSRLSEDSQSSKSKPSGKYGWSARTLPTLASEKAAAMDTTSLPAVWAVVGPGVAGAVFGAGWWFWVDAVVCSAAAVPFLHYLPGFFASFAALMFNCVKREDVNYNYYSPYDESEWRLKLWLFVSYMVSFVSLAAAVGFLVQDALTDTGPSAWTGVAGVLQSVFVLVRGLF</sequence>
<dbReference type="EnsemblPlants" id="OPUNC02G19110.1">
    <property type="protein sequence ID" value="OPUNC02G19110.1"/>
    <property type="gene ID" value="OPUNC02G19110"/>
</dbReference>
<dbReference type="AlphaFoldDB" id="A0A0E0K1D2"/>
<reference evidence="8" key="1">
    <citation type="submission" date="2015-04" db="UniProtKB">
        <authorList>
            <consortium name="EnsemblPlants"/>
        </authorList>
    </citation>
    <scope>IDENTIFICATION</scope>
</reference>
<keyword evidence="9" id="KW-1185">Reference proteome</keyword>
<organism evidence="8">
    <name type="scientific">Oryza punctata</name>
    <name type="common">Red rice</name>
    <dbReference type="NCBI Taxonomy" id="4537"/>
    <lineage>
        <taxon>Eukaryota</taxon>
        <taxon>Viridiplantae</taxon>
        <taxon>Streptophyta</taxon>
        <taxon>Embryophyta</taxon>
        <taxon>Tracheophyta</taxon>
        <taxon>Spermatophyta</taxon>
        <taxon>Magnoliopsida</taxon>
        <taxon>Liliopsida</taxon>
        <taxon>Poales</taxon>
        <taxon>Poaceae</taxon>
        <taxon>BOP clade</taxon>
        <taxon>Oryzoideae</taxon>
        <taxon>Oryzeae</taxon>
        <taxon>Oryzinae</taxon>
        <taxon>Oryza</taxon>
    </lineage>
</organism>
<keyword evidence="5 7" id="KW-0472">Membrane</keyword>
<evidence type="ECO:0000256" key="5">
    <source>
        <dbReference type="ARBA" id="ARBA00023136"/>
    </source>
</evidence>
<feature type="transmembrane region" description="Helical" evidence="7">
    <location>
        <begin position="246"/>
        <end position="268"/>
    </location>
</feature>
<feature type="transmembrane region" description="Helical" evidence="7">
    <location>
        <begin position="173"/>
        <end position="195"/>
    </location>
</feature>
<keyword evidence="6" id="KW-0175">Coiled coil</keyword>
<dbReference type="HOGENOM" id="CLU_931847_0_0_1"/>
<dbReference type="GO" id="GO:0016020">
    <property type="term" value="C:membrane"/>
    <property type="evidence" value="ECO:0007669"/>
    <property type="project" value="UniProtKB-SubCell"/>
</dbReference>
<protein>
    <submittedName>
        <fullName evidence="8">Uncharacterized protein</fullName>
    </submittedName>
</protein>
<evidence type="ECO:0000256" key="7">
    <source>
        <dbReference type="SAM" id="Phobius"/>
    </source>
</evidence>
<accession>A0A0E0K1D2</accession>
<dbReference type="eggNOG" id="KOG3393">
    <property type="taxonomic scope" value="Eukaryota"/>
</dbReference>
<dbReference type="Proteomes" id="UP000026962">
    <property type="component" value="Chromosome 2"/>
</dbReference>
<proteinExistence type="inferred from homology"/>
<evidence type="ECO:0000256" key="3">
    <source>
        <dbReference type="ARBA" id="ARBA00022692"/>
    </source>
</evidence>
<comment type="similarity">
    <text evidence="2">Belongs to the UPF0220 family.</text>
</comment>
<dbReference type="InterPro" id="IPR007919">
    <property type="entry name" value="UPF0220"/>
</dbReference>
<evidence type="ECO:0000256" key="1">
    <source>
        <dbReference type="ARBA" id="ARBA00004141"/>
    </source>
</evidence>
<feature type="coiled-coil region" evidence="6">
    <location>
        <begin position="86"/>
        <end position="120"/>
    </location>
</feature>
<comment type="subcellular location">
    <subcellularLocation>
        <location evidence="1">Membrane</location>
        <topology evidence="1">Multi-pass membrane protein</topology>
    </subcellularLocation>
</comment>
<keyword evidence="4 7" id="KW-1133">Transmembrane helix</keyword>
<evidence type="ECO:0000256" key="6">
    <source>
        <dbReference type="SAM" id="Coils"/>
    </source>
</evidence>
<dbReference type="Pfam" id="PF05255">
    <property type="entry name" value="UPF0220"/>
    <property type="match status" value="1"/>
</dbReference>
<keyword evidence="3 7" id="KW-0812">Transmembrane</keyword>
<feature type="transmembrane region" description="Helical" evidence="7">
    <location>
        <begin position="207"/>
        <end position="226"/>
    </location>
</feature>
<dbReference type="STRING" id="4537.A0A0E0K1D2"/>
<name>A0A0E0K1D2_ORYPU</name>
<feature type="transmembrane region" description="Helical" evidence="7">
    <location>
        <begin position="280"/>
        <end position="298"/>
    </location>
</feature>
<dbReference type="PANTHER" id="PTHR37237">
    <property type="entry name" value="OS02G0567000 PROTEIN"/>
    <property type="match status" value="1"/>
</dbReference>
<reference evidence="8" key="2">
    <citation type="submission" date="2018-05" db="EMBL/GenBank/DDBJ databases">
        <title>OpunRS2 (Oryza punctata Reference Sequence Version 2).</title>
        <authorList>
            <person name="Zhang J."/>
            <person name="Kudrna D."/>
            <person name="Lee S."/>
            <person name="Talag J."/>
            <person name="Welchert J."/>
            <person name="Wing R.A."/>
        </authorList>
    </citation>
    <scope>NUCLEOTIDE SEQUENCE [LARGE SCALE GENOMIC DNA]</scope>
</reference>
<dbReference type="PANTHER" id="PTHR37237:SF1">
    <property type="entry name" value="OS02G0567000 PROTEIN"/>
    <property type="match status" value="1"/>
</dbReference>
<evidence type="ECO:0000313" key="9">
    <source>
        <dbReference type="Proteomes" id="UP000026962"/>
    </source>
</evidence>
<evidence type="ECO:0000256" key="4">
    <source>
        <dbReference type="ARBA" id="ARBA00022989"/>
    </source>
</evidence>